<accession>A0ABY8N3W5</accession>
<evidence type="ECO:0000259" key="1">
    <source>
        <dbReference type="Pfam" id="PF13020"/>
    </source>
</evidence>
<dbReference type="EMBL" id="CP092332">
    <property type="protein sequence ID" value="WGK94069.1"/>
    <property type="molecule type" value="Genomic_DNA"/>
</dbReference>
<protein>
    <submittedName>
        <fullName evidence="2">DUF3883 domain-containing protein</fullName>
    </submittedName>
</protein>
<sequence length="354" mass="41252">MFFKLHSERKIGFKQLSLADLGLGTSHQTHIGLYGDIFTYLQDSEVEEKALLIYNNNIDSVDCYFDRIENPDGTYRSPKIRKGERNSVSVVTVIRDKAAEYPSSYRWFLIWFGLENEEMVFYFFNDQSSDYSEVSNILDLSRGGRIDDSDNQYTQLLNYLENKVNVSGKKIIEELEIASQVGTSKKYRPFDLENANNLFKETGKKGEEIIANYLDYQKSRNQIFNYTWYNRSMETGLPYDFSIQKNDQNVIFIDVKSTNFKFEQPLIFSNQEIECIADKSNYHIYRVFDLSEDLANPKLRICENSRNIATIIQPQISQLCTSLSQQQVTLQMTKMAIKPTNELLTFNNEILLNF</sequence>
<reference evidence="2 3" key="1">
    <citation type="submission" date="2022-02" db="EMBL/GenBank/DDBJ databases">
        <authorList>
            <person name="Cha I.-T."/>
            <person name="Lee K.-E."/>
            <person name="Park S.-J."/>
        </authorList>
    </citation>
    <scope>NUCLEOTIDE SEQUENCE [LARGE SCALE GENOMIC DNA]</scope>
    <source>
        <strain evidence="2 3">K3R-10</strain>
    </source>
</reference>
<keyword evidence="3" id="KW-1185">Reference proteome</keyword>
<dbReference type="RefSeq" id="WP_264533204.1">
    <property type="nucleotide sequence ID" value="NZ_CP092332.1"/>
</dbReference>
<dbReference type="Pfam" id="PF13020">
    <property type="entry name" value="NOV_C"/>
    <property type="match status" value="1"/>
</dbReference>
<feature type="domain" description="Protein NO VEIN C-terminal" evidence="1">
    <location>
        <begin position="207"/>
        <end position="292"/>
    </location>
</feature>
<dbReference type="InterPro" id="IPR024975">
    <property type="entry name" value="NOV_C"/>
</dbReference>
<dbReference type="Proteomes" id="UP001232117">
    <property type="component" value="Chromosome"/>
</dbReference>
<evidence type="ECO:0000313" key="3">
    <source>
        <dbReference type="Proteomes" id="UP001232117"/>
    </source>
</evidence>
<gene>
    <name evidence="2" type="ORF">MG292_08265</name>
</gene>
<name>A0ABY8N3W5_9FLAO</name>
<organism evidence="2 3">
    <name type="scientific">Flavobacterium keumense</name>
    <dbReference type="NCBI Taxonomy" id="1306518"/>
    <lineage>
        <taxon>Bacteria</taxon>
        <taxon>Pseudomonadati</taxon>
        <taxon>Bacteroidota</taxon>
        <taxon>Flavobacteriia</taxon>
        <taxon>Flavobacteriales</taxon>
        <taxon>Flavobacteriaceae</taxon>
        <taxon>Flavobacterium</taxon>
    </lineage>
</organism>
<evidence type="ECO:0000313" key="2">
    <source>
        <dbReference type="EMBL" id="WGK94069.1"/>
    </source>
</evidence>
<reference evidence="2 3" key="2">
    <citation type="submission" date="2023-06" db="EMBL/GenBank/DDBJ databases">
        <title>Complete Genome Sequence of Flavobacterium keumense K3R-10.</title>
        <authorList>
            <person name="Jeong H."/>
            <person name="Jhang S.Y."/>
            <person name="Kim J.N."/>
        </authorList>
    </citation>
    <scope>NUCLEOTIDE SEQUENCE [LARGE SCALE GENOMIC DNA]</scope>
    <source>
        <strain evidence="2 3">K3R-10</strain>
    </source>
</reference>
<proteinExistence type="predicted"/>